<keyword evidence="1 2" id="KW-0238">DNA-binding</keyword>
<protein>
    <submittedName>
        <fullName evidence="4">Winged helix-turn-helix domain-containing protein</fullName>
    </submittedName>
</protein>
<evidence type="ECO:0000256" key="1">
    <source>
        <dbReference type="ARBA" id="ARBA00023125"/>
    </source>
</evidence>
<feature type="DNA-binding region" description="OmpR/PhoB-type" evidence="2">
    <location>
        <begin position="1"/>
        <end position="98"/>
    </location>
</feature>
<dbReference type="Proteomes" id="UP001371218">
    <property type="component" value="Unassembled WGS sequence"/>
</dbReference>
<feature type="domain" description="OmpR/PhoB-type" evidence="3">
    <location>
        <begin position="1"/>
        <end position="98"/>
    </location>
</feature>
<dbReference type="InterPro" id="IPR036388">
    <property type="entry name" value="WH-like_DNA-bd_sf"/>
</dbReference>
<dbReference type="Pfam" id="PF00486">
    <property type="entry name" value="Trans_reg_C"/>
    <property type="match status" value="1"/>
</dbReference>
<dbReference type="SUPFAM" id="SSF46894">
    <property type="entry name" value="C-terminal effector domain of the bipartite response regulators"/>
    <property type="match status" value="1"/>
</dbReference>
<dbReference type="SMART" id="SM00862">
    <property type="entry name" value="Trans_reg_C"/>
    <property type="match status" value="1"/>
</dbReference>
<organism evidence="4 5">
    <name type="scientific">Ideonella lacteola</name>
    <dbReference type="NCBI Taxonomy" id="2984193"/>
    <lineage>
        <taxon>Bacteria</taxon>
        <taxon>Pseudomonadati</taxon>
        <taxon>Pseudomonadota</taxon>
        <taxon>Betaproteobacteria</taxon>
        <taxon>Burkholderiales</taxon>
        <taxon>Sphaerotilaceae</taxon>
        <taxon>Ideonella</taxon>
    </lineage>
</organism>
<comment type="caution">
    <text evidence="4">The sequence shown here is derived from an EMBL/GenBank/DDBJ whole genome shotgun (WGS) entry which is preliminary data.</text>
</comment>
<keyword evidence="5" id="KW-1185">Reference proteome</keyword>
<dbReference type="InterPro" id="IPR001867">
    <property type="entry name" value="OmpR/PhoB-type_DNA-bd"/>
</dbReference>
<dbReference type="PROSITE" id="PS51755">
    <property type="entry name" value="OMPR_PHOB"/>
    <property type="match status" value="1"/>
</dbReference>
<gene>
    <name evidence="4" type="ORF">AACH06_01670</name>
</gene>
<evidence type="ECO:0000313" key="5">
    <source>
        <dbReference type="Proteomes" id="UP001371218"/>
    </source>
</evidence>
<reference evidence="4 5" key="1">
    <citation type="submission" date="2024-04" db="EMBL/GenBank/DDBJ databases">
        <title>Novel species of the genus Ideonella isolated from streams.</title>
        <authorList>
            <person name="Lu H."/>
        </authorList>
    </citation>
    <scope>NUCLEOTIDE SEQUENCE [LARGE SCALE GENOMIC DNA]</scope>
    <source>
        <strain evidence="4 5">DXS29W</strain>
    </source>
</reference>
<name>A0ABU9BHU3_9BURK</name>
<dbReference type="EMBL" id="JBBUTG010000001">
    <property type="protein sequence ID" value="MEK8029516.1"/>
    <property type="molecule type" value="Genomic_DNA"/>
</dbReference>
<dbReference type="Gene3D" id="1.10.10.10">
    <property type="entry name" value="Winged helix-like DNA-binding domain superfamily/Winged helix DNA-binding domain"/>
    <property type="match status" value="1"/>
</dbReference>
<dbReference type="RefSeq" id="WP_341423852.1">
    <property type="nucleotide sequence ID" value="NZ_JBBUTG010000001.1"/>
</dbReference>
<dbReference type="CDD" id="cd00383">
    <property type="entry name" value="trans_reg_C"/>
    <property type="match status" value="1"/>
</dbReference>
<evidence type="ECO:0000256" key="2">
    <source>
        <dbReference type="PROSITE-ProRule" id="PRU01091"/>
    </source>
</evidence>
<dbReference type="InterPro" id="IPR016032">
    <property type="entry name" value="Sig_transdc_resp-reg_C-effctor"/>
</dbReference>
<evidence type="ECO:0000313" key="4">
    <source>
        <dbReference type="EMBL" id="MEK8029516.1"/>
    </source>
</evidence>
<accession>A0ABU9BHU3</accession>
<evidence type="ECO:0000259" key="3">
    <source>
        <dbReference type="PROSITE" id="PS51755"/>
    </source>
</evidence>
<proteinExistence type="predicted"/>
<sequence>MIHVFGEFRLCTLRRALFRENHEVPLRRKAYECLRYLIEQSPRAVPKDELCEVVWSPRIISDETLASTIKDVRLALDDRSQPHRYVRTLTGFGYRFVALQHAEA</sequence>